<evidence type="ECO:0000313" key="5">
    <source>
        <dbReference type="Proteomes" id="UP000181728"/>
    </source>
</evidence>
<keyword evidence="1" id="KW-0812">Transmembrane</keyword>
<protein>
    <submittedName>
        <fullName evidence="4">Phosphatidylglycerol phosphate (PGP) phosphatase undecaprenyl-pyrophosphate phosphatase (Promiscuous activity)</fullName>
        <ecNumber evidence="4">3.1.3.-</ecNumber>
        <ecNumber evidence="4">3.1.3.27</ecNumber>
    </submittedName>
    <submittedName>
        <fullName evidence="3">Phospholipid phosphatase</fullName>
    </submittedName>
</protein>
<gene>
    <name evidence="3" type="ORF">ATX59_02310</name>
    <name evidence="2" type="ORF">GA838_06685</name>
    <name evidence="4" type="ORF">OENI_0444</name>
</gene>
<dbReference type="InterPro" id="IPR036938">
    <property type="entry name" value="PAP2/HPO_sf"/>
</dbReference>
<feature type="transmembrane region" description="Helical" evidence="1">
    <location>
        <begin position="160"/>
        <end position="180"/>
    </location>
</feature>
<feature type="transmembrane region" description="Helical" evidence="1">
    <location>
        <begin position="63"/>
        <end position="83"/>
    </location>
</feature>
<evidence type="ECO:0000313" key="2">
    <source>
        <dbReference type="EMBL" id="MDV7715429.1"/>
    </source>
</evidence>
<proteinExistence type="predicted"/>
<dbReference type="RefSeq" id="WP_071448879.1">
    <property type="nucleotide sequence ID" value="NZ_LR031358.1"/>
</dbReference>
<dbReference type="GO" id="GO:0008962">
    <property type="term" value="F:phosphatidylglycerophosphatase activity"/>
    <property type="evidence" value="ECO:0007669"/>
    <property type="project" value="UniProtKB-EC"/>
</dbReference>
<keyword evidence="1" id="KW-1133">Transmembrane helix</keyword>
<reference evidence="4 6" key="2">
    <citation type="submission" date="2018-08" db="EMBL/GenBank/DDBJ databases">
        <authorList>
            <person name="Lorentzen P. G. S. M."/>
        </authorList>
    </citation>
    <scope>NUCLEOTIDE SEQUENCE [LARGE SCALE GENOMIC DNA]</scope>
    <source>
        <strain evidence="4 6">CRBO_1381</strain>
    </source>
</reference>
<dbReference type="Proteomes" id="UP001281024">
    <property type="component" value="Unassembled WGS sequence"/>
</dbReference>
<dbReference type="Proteomes" id="UP000294726">
    <property type="component" value="Chromosome"/>
</dbReference>
<dbReference type="EMBL" id="MLOK01000025">
    <property type="protein sequence ID" value="OIM21822.1"/>
    <property type="molecule type" value="Genomic_DNA"/>
</dbReference>
<sequence>MIKKLNKIDKISLFGGFGCLYILMLSIFFQSNWLFYFDNSFPFFSGSSETSNLIKKLSVINNFSSPIISLFFCVLIIIFFLWNKQKYTESIWAVMLIITGNAACFLLRELVKRPHPFGALIHTARYSFPSVSVFSIMILVFLIWHFIVPNFSYLFSRITIRFLLVFWIIVISLIKIYLCAVFPSDILASISLSIGMESFTKLGLKPMKHYKD</sequence>
<dbReference type="EMBL" id="WERV01000005">
    <property type="protein sequence ID" value="MDV7715429.1"/>
    <property type="molecule type" value="Genomic_DNA"/>
</dbReference>
<organism evidence="3 5">
    <name type="scientific">Oenococcus oeni</name>
    <name type="common">Leuconostoc oenos</name>
    <dbReference type="NCBI Taxonomy" id="1247"/>
    <lineage>
        <taxon>Bacteria</taxon>
        <taxon>Bacillati</taxon>
        <taxon>Bacillota</taxon>
        <taxon>Bacilli</taxon>
        <taxon>Lactobacillales</taxon>
        <taxon>Lactobacillaceae</taxon>
        <taxon>Oenococcus</taxon>
    </lineage>
</organism>
<name>A0A6N4A8L1_OENOE</name>
<evidence type="ECO:0000313" key="6">
    <source>
        <dbReference type="Proteomes" id="UP000294726"/>
    </source>
</evidence>
<feature type="transmembrane region" description="Helical" evidence="1">
    <location>
        <begin position="128"/>
        <end position="148"/>
    </location>
</feature>
<keyword evidence="4" id="KW-0378">Hydrolase</keyword>
<feature type="transmembrane region" description="Helical" evidence="1">
    <location>
        <begin position="90"/>
        <end position="108"/>
    </location>
</feature>
<evidence type="ECO:0000256" key="1">
    <source>
        <dbReference type="SAM" id="Phobius"/>
    </source>
</evidence>
<dbReference type="EC" id="3.1.3.27" evidence="4"/>
<evidence type="ECO:0000313" key="3">
    <source>
        <dbReference type="EMBL" id="OIM21822.1"/>
    </source>
</evidence>
<accession>A0A6N4A8L1</accession>
<keyword evidence="1" id="KW-0472">Membrane</keyword>
<dbReference type="Proteomes" id="UP000181728">
    <property type="component" value="Unassembled WGS sequence"/>
</dbReference>
<dbReference type="EMBL" id="LR031358">
    <property type="protein sequence ID" value="VDB97440.1"/>
    <property type="molecule type" value="Genomic_DNA"/>
</dbReference>
<feature type="transmembrane region" description="Helical" evidence="1">
    <location>
        <begin position="12"/>
        <end position="35"/>
    </location>
</feature>
<dbReference type="AlphaFoldDB" id="A0A6N4A8L1"/>
<dbReference type="SUPFAM" id="SSF48317">
    <property type="entry name" value="Acid phosphatase/Vanadium-dependent haloperoxidase"/>
    <property type="match status" value="1"/>
</dbReference>
<reference evidence="2" key="3">
    <citation type="submission" date="2019-10" db="EMBL/GenBank/DDBJ databases">
        <title>Malate fermentation in French cider.</title>
        <authorList>
            <person name="Cousin F.J."/>
            <person name="Medina Fernandez S."/>
            <person name="Misery B."/>
            <person name="Laplace J.-M."/>
            <person name="Cretenet M."/>
        </authorList>
    </citation>
    <scope>NUCLEOTIDE SEQUENCE</scope>
    <source>
        <strain evidence="2">UCMA15129</strain>
    </source>
</reference>
<reference evidence="3 5" key="1">
    <citation type="journal article" date="2016" name="BMC Genomics">
        <title>Consensus pan-genome assembly of the specialised wine bacterium Oenococcus oeni.</title>
        <authorList>
            <person name="Sternes P.R."/>
            <person name="Borneman A.R."/>
        </authorList>
    </citation>
    <scope>NUCLEOTIDE SEQUENCE [LARGE SCALE GENOMIC DNA]</scope>
    <source>
        <strain evidence="3 5">AWRIB661</strain>
    </source>
</reference>
<dbReference type="EC" id="3.1.3.-" evidence="4"/>
<evidence type="ECO:0000313" key="4">
    <source>
        <dbReference type="EMBL" id="VDB97440.1"/>
    </source>
</evidence>